<keyword evidence="1" id="KW-0732">Signal</keyword>
<feature type="chain" id="PRO_5016703744" evidence="1">
    <location>
        <begin position="23"/>
        <end position="269"/>
    </location>
</feature>
<organism evidence="2 3">
    <name type="scientific">Lysobacter silvisoli</name>
    <dbReference type="NCBI Taxonomy" id="2293254"/>
    <lineage>
        <taxon>Bacteria</taxon>
        <taxon>Pseudomonadati</taxon>
        <taxon>Pseudomonadota</taxon>
        <taxon>Gammaproteobacteria</taxon>
        <taxon>Lysobacterales</taxon>
        <taxon>Lysobacteraceae</taxon>
        <taxon>Lysobacter</taxon>
    </lineage>
</organism>
<dbReference type="Gene3D" id="1.25.40.10">
    <property type="entry name" value="Tetratricopeptide repeat domain"/>
    <property type="match status" value="1"/>
</dbReference>
<evidence type="ECO:0000313" key="2">
    <source>
        <dbReference type="EMBL" id="RDZ28596.1"/>
    </source>
</evidence>
<proteinExistence type="predicted"/>
<name>A0A371K3T6_9GAMM</name>
<comment type="caution">
    <text evidence="2">The sequence shown here is derived from an EMBL/GenBank/DDBJ whole genome shotgun (WGS) entry which is preliminary data.</text>
</comment>
<dbReference type="Proteomes" id="UP000264492">
    <property type="component" value="Unassembled WGS sequence"/>
</dbReference>
<protein>
    <submittedName>
        <fullName evidence="2">Sel1 repeat family protein</fullName>
    </submittedName>
</protein>
<keyword evidence="3" id="KW-1185">Reference proteome</keyword>
<dbReference type="EMBL" id="QTSU01000001">
    <property type="protein sequence ID" value="RDZ28596.1"/>
    <property type="molecule type" value="Genomic_DNA"/>
</dbReference>
<sequence>MRAAFATVLIAAAALLPCAAQAREPGLFCLDRAELATERDKASPAARQLIYNEQSSFGALLAGYERMLQSAERGDATSQRRIGGYWAACVLAGDGMSAQKQATAVSYLQAAAGKGDTQAQRYLAQFHALGAGVPADYGQAYKLLVDSGYPPDTAAKTAIRLKLTQSAPSEQQAMAVFGVVLSAMLKERLEALSDEVVRKDAAGQLQNVRATVRTCPNRVEIQQADPGIDQPAMLAALRALLQRLPSEGLPCKDDSGQAFGFALPFSIQR</sequence>
<dbReference type="SUPFAM" id="SSF81901">
    <property type="entry name" value="HCP-like"/>
    <property type="match status" value="1"/>
</dbReference>
<feature type="signal peptide" evidence="1">
    <location>
        <begin position="1"/>
        <end position="22"/>
    </location>
</feature>
<evidence type="ECO:0000256" key="1">
    <source>
        <dbReference type="SAM" id="SignalP"/>
    </source>
</evidence>
<gene>
    <name evidence="2" type="ORF">DX914_05580</name>
</gene>
<dbReference type="RefSeq" id="WP_115858036.1">
    <property type="nucleotide sequence ID" value="NZ_QTSU01000001.1"/>
</dbReference>
<dbReference type="InterPro" id="IPR011990">
    <property type="entry name" value="TPR-like_helical_dom_sf"/>
</dbReference>
<evidence type="ECO:0000313" key="3">
    <source>
        <dbReference type="Proteomes" id="UP000264492"/>
    </source>
</evidence>
<reference evidence="2 3" key="1">
    <citation type="submission" date="2018-08" db="EMBL/GenBank/DDBJ databases">
        <title>Lysobacter sp. zong2l5, whole genome shotgun sequence.</title>
        <authorList>
            <person name="Zhang X."/>
            <person name="Feng G."/>
            <person name="Zhu H."/>
        </authorList>
    </citation>
    <scope>NUCLEOTIDE SEQUENCE [LARGE SCALE GENOMIC DNA]</scope>
    <source>
        <strain evidence="3">zong2l5</strain>
    </source>
</reference>
<accession>A0A371K3T6</accession>
<dbReference type="OrthoDB" id="80091at2"/>
<dbReference type="AlphaFoldDB" id="A0A371K3T6"/>